<dbReference type="Proteomes" id="UP001197795">
    <property type="component" value="Unassembled WGS sequence"/>
</dbReference>
<gene>
    <name evidence="2" type="ORF">LKD75_05635</name>
</gene>
<name>A0AAE3A0I5_9FIRM</name>
<dbReference type="SUPFAM" id="SSF56726">
    <property type="entry name" value="DNA topoisomerase IV, alpha subunit"/>
    <property type="match status" value="1"/>
</dbReference>
<dbReference type="InterPro" id="IPR036078">
    <property type="entry name" value="Spo11/TopoVI_A_sf"/>
</dbReference>
<sequence length="400" mass="47844">MVQYDRMVLNHLLDTYENSLLSIGENRRKVQIEFRFTRTSIPAYYDESSSEYEKIHILMNALENKNMITVIWKDHKQGHFIQKVRMNADQIDEIYRYTGRKPKHGLEEENRVFLQKYLNEDAPVTVNFVGYLLERLENHKSVKEYITLENLQETEKFLRACVSVEQNKTPCYIREFSIQHFQDSKYFEQIESRIIRVFRQFDEEYKEMDAVELLAEYGIYQTPDFVYFKGDVRLLVEGEEMNLSLLKQGIGISGEDIENIRFSDFSRIQKVITVENLTSFFRYHEENSLLVYLGGYHNRVRRKLLQKIYDAIPAAKYYHFGDIDAGGFLIFLDLRKKTEIPFESFRMDLDTLKQYSQYGKKLTETDKKRLEKLGEEKEFSEVIRYMLEKNIKLEQECIIE</sequence>
<evidence type="ECO:0000259" key="1">
    <source>
        <dbReference type="Pfam" id="PF09983"/>
    </source>
</evidence>
<reference evidence="2 3" key="1">
    <citation type="submission" date="2021-10" db="EMBL/GenBank/DDBJ databases">
        <title>Anaerobic single-cell dispensing facilitates the cultivation of human gut bacteria.</title>
        <authorList>
            <person name="Afrizal A."/>
        </authorList>
    </citation>
    <scope>NUCLEOTIDE SEQUENCE [LARGE SCALE GENOMIC DNA]</scope>
    <source>
        <strain evidence="2 3">CLA-AA-H273</strain>
    </source>
</reference>
<accession>A0AAE3A0I5</accession>
<dbReference type="AlphaFoldDB" id="A0AAE3A0I5"/>
<feature type="domain" description="Wadjet protein JetD C-terminal" evidence="1">
    <location>
        <begin position="262"/>
        <end position="398"/>
    </location>
</feature>
<dbReference type="InterPro" id="IPR024534">
    <property type="entry name" value="JetD_C"/>
</dbReference>
<dbReference type="RefSeq" id="WP_118537415.1">
    <property type="nucleotide sequence ID" value="NZ_JAJEPV010000010.1"/>
</dbReference>
<organism evidence="2 3">
    <name type="scientific">Waltera acetigignens</name>
    <dbReference type="NCBI Taxonomy" id="2981769"/>
    <lineage>
        <taxon>Bacteria</taxon>
        <taxon>Bacillati</taxon>
        <taxon>Bacillota</taxon>
        <taxon>Clostridia</taxon>
        <taxon>Lachnospirales</taxon>
        <taxon>Lachnospiraceae</taxon>
        <taxon>Waltera</taxon>
    </lineage>
</organism>
<dbReference type="GO" id="GO:0005694">
    <property type="term" value="C:chromosome"/>
    <property type="evidence" value="ECO:0007669"/>
    <property type="project" value="InterPro"/>
</dbReference>
<proteinExistence type="predicted"/>
<dbReference type="EMBL" id="JAJEPV010000010">
    <property type="protein sequence ID" value="MCC2119079.1"/>
    <property type="molecule type" value="Genomic_DNA"/>
</dbReference>
<dbReference type="Pfam" id="PF09983">
    <property type="entry name" value="JetD_C"/>
    <property type="match status" value="1"/>
</dbReference>
<evidence type="ECO:0000313" key="2">
    <source>
        <dbReference type="EMBL" id="MCC2119079.1"/>
    </source>
</evidence>
<evidence type="ECO:0000313" key="3">
    <source>
        <dbReference type="Proteomes" id="UP001197795"/>
    </source>
</evidence>
<protein>
    <submittedName>
        <fullName evidence="2">DUF2220 domain-containing protein</fullName>
    </submittedName>
</protein>
<comment type="caution">
    <text evidence="2">The sequence shown here is derived from an EMBL/GenBank/DDBJ whole genome shotgun (WGS) entry which is preliminary data.</text>
</comment>
<dbReference type="Gene3D" id="3.40.1360.10">
    <property type="match status" value="1"/>
</dbReference>
<keyword evidence="3" id="KW-1185">Reference proteome</keyword>
<dbReference type="GO" id="GO:0003677">
    <property type="term" value="F:DNA binding"/>
    <property type="evidence" value="ECO:0007669"/>
    <property type="project" value="InterPro"/>
</dbReference>